<organism evidence="2 3">
    <name type="scientific">Shewanella aestuarii</name>
    <dbReference type="NCBI Taxonomy" id="1028752"/>
    <lineage>
        <taxon>Bacteria</taxon>
        <taxon>Pseudomonadati</taxon>
        <taxon>Pseudomonadota</taxon>
        <taxon>Gammaproteobacteria</taxon>
        <taxon>Alteromonadales</taxon>
        <taxon>Shewanellaceae</taxon>
        <taxon>Shewanella</taxon>
    </lineage>
</organism>
<proteinExistence type="predicted"/>
<sequence length="58" mass="6360">MSSDIASEENLISRLWHITTLKTKESIQLLCLIAILSTYIFALLTPKGLKSSKASGSH</sequence>
<evidence type="ECO:0000256" key="1">
    <source>
        <dbReference type="SAM" id="Phobius"/>
    </source>
</evidence>
<reference evidence="2 3" key="1">
    <citation type="submission" date="2020-03" db="EMBL/GenBank/DDBJ databases">
        <title>Complete genome sequence of Shewanella sp.</title>
        <authorList>
            <person name="Kim Y.-S."/>
            <person name="Kim S.-J."/>
            <person name="Jung H.-K."/>
            <person name="Kim K.-H."/>
        </authorList>
    </citation>
    <scope>NUCLEOTIDE SEQUENCE [LARGE SCALE GENOMIC DNA]</scope>
    <source>
        <strain evidence="2 3">PN3F2</strain>
    </source>
</reference>
<protein>
    <submittedName>
        <fullName evidence="2">Uncharacterized protein</fullName>
    </submittedName>
</protein>
<name>A0A6G9QLF4_9GAMM</name>
<evidence type="ECO:0000313" key="2">
    <source>
        <dbReference type="EMBL" id="QIR15410.1"/>
    </source>
</evidence>
<feature type="transmembrane region" description="Helical" evidence="1">
    <location>
        <begin position="26"/>
        <end position="44"/>
    </location>
</feature>
<accession>A0A6G9QLF4</accession>
<dbReference type="Proteomes" id="UP000502608">
    <property type="component" value="Chromosome"/>
</dbReference>
<keyword evidence="1" id="KW-0472">Membrane</keyword>
<gene>
    <name evidence="2" type="ORF">HBH39_13645</name>
</gene>
<dbReference type="EMBL" id="CP050313">
    <property type="protein sequence ID" value="QIR15410.1"/>
    <property type="molecule type" value="Genomic_DNA"/>
</dbReference>
<evidence type="ECO:0000313" key="3">
    <source>
        <dbReference type="Proteomes" id="UP000502608"/>
    </source>
</evidence>
<keyword evidence="1" id="KW-0812">Transmembrane</keyword>
<dbReference type="AlphaFoldDB" id="A0A6G9QLF4"/>
<keyword evidence="3" id="KW-1185">Reference proteome</keyword>
<dbReference type="KEGG" id="saes:HBH39_13645"/>
<keyword evidence="1" id="KW-1133">Transmembrane helix</keyword>
<dbReference type="RefSeq" id="WP_167679168.1">
    <property type="nucleotide sequence ID" value="NZ_CP050313.1"/>
</dbReference>